<name>A0ABV5R7Q3_9ACTN</name>
<gene>
    <name evidence="1" type="ORF">ACFFTL_16500</name>
</gene>
<protein>
    <recommendedName>
        <fullName evidence="3">Integrase</fullName>
    </recommendedName>
</protein>
<evidence type="ECO:0000313" key="1">
    <source>
        <dbReference type="EMBL" id="MFB9573865.1"/>
    </source>
</evidence>
<evidence type="ECO:0008006" key="3">
    <source>
        <dbReference type="Google" id="ProtNLM"/>
    </source>
</evidence>
<keyword evidence="2" id="KW-1185">Reference proteome</keyword>
<evidence type="ECO:0000313" key="2">
    <source>
        <dbReference type="Proteomes" id="UP001589710"/>
    </source>
</evidence>
<accession>A0ABV5R7Q3</accession>
<reference evidence="1 2" key="1">
    <citation type="submission" date="2024-09" db="EMBL/GenBank/DDBJ databases">
        <authorList>
            <person name="Sun Q."/>
            <person name="Mori K."/>
        </authorList>
    </citation>
    <scope>NUCLEOTIDE SEQUENCE [LARGE SCALE GENOMIC DNA]</scope>
    <source>
        <strain evidence="1 2">JCM 3331</strain>
    </source>
</reference>
<sequence length="130" mass="14612">MQADGVIACDVLHIDLVGLRRVCALVFLGHGTCRLHIAGVTAHPTAHWTVQQARSLAVDLGLRLESLRFLVRGRDRKYTESFDAVFASEGIETLKTAPRQNRNRHANDLRRYSRPLCRPDNAALRTRPTD</sequence>
<dbReference type="RefSeq" id="WP_386143953.1">
    <property type="nucleotide sequence ID" value="NZ_BAAAXD010000021.1"/>
</dbReference>
<organism evidence="1 2">
    <name type="scientific">Streptomyces yanii</name>
    <dbReference type="NCBI Taxonomy" id="78510"/>
    <lineage>
        <taxon>Bacteria</taxon>
        <taxon>Bacillati</taxon>
        <taxon>Actinomycetota</taxon>
        <taxon>Actinomycetes</taxon>
        <taxon>Kitasatosporales</taxon>
        <taxon>Streptomycetaceae</taxon>
        <taxon>Streptomyces</taxon>
    </lineage>
</organism>
<comment type="caution">
    <text evidence="1">The sequence shown here is derived from an EMBL/GenBank/DDBJ whole genome shotgun (WGS) entry which is preliminary data.</text>
</comment>
<dbReference type="Proteomes" id="UP001589710">
    <property type="component" value="Unassembled WGS sequence"/>
</dbReference>
<dbReference type="EMBL" id="JBHMCG010000075">
    <property type="protein sequence ID" value="MFB9573865.1"/>
    <property type="molecule type" value="Genomic_DNA"/>
</dbReference>
<proteinExistence type="predicted"/>